<proteinExistence type="predicted"/>
<dbReference type="EMBL" id="JAVDYC010000001">
    <property type="protein sequence ID" value="MDR7321488.1"/>
    <property type="molecule type" value="Genomic_DNA"/>
</dbReference>
<dbReference type="Gene3D" id="3.10.28.10">
    <property type="entry name" value="Homing endonucleases"/>
    <property type="match status" value="1"/>
</dbReference>
<gene>
    <name evidence="1" type="ORF">J2S44_001738</name>
</gene>
<evidence type="ECO:0000313" key="2">
    <source>
        <dbReference type="Proteomes" id="UP001183629"/>
    </source>
</evidence>
<reference evidence="1 2" key="1">
    <citation type="submission" date="2023-07" db="EMBL/GenBank/DDBJ databases">
        <title>Sequencing the genomes of 1000 actinobacteria strains.</title>
        <authorList>
            <person name="Klenk H.-P."/>
        </authorList>
    </citation>
    <scope>NUCLEOTIDE SEQUENCE [LARGE SCALE GENOMIC DNA]</scope>
    <source>
        <strain evidence="1 2">DSM 44711</strain>
    </source>
</reference>
<dbReference type="Proteomes" id="UP001183629">
    <property type="component" value="Unassembled WGS sequence"/>
</dbReference>
<dbReference type="SUPFAM" id="SSF46689">
    <property type="entry name" value="Homeodomain-like"/>
    <property type="match status" value="1"/>
</dbReference>
<dbReference type="AlphaFoldDB" id="A0AAE3ZNQ2"/>
<dbReference type="RefSeq" id="WP_310410514.1">
    <property type="nucleotide sequence ID" value="NZ_JAVDYC010000001.1"/>
</dbReference>
<name>A0AAE3ZNQ2_9ACTN</name>
<comment type="caution">
    <text evidence="1">The sequence shown here is derived from an EMBL/GenBank/DDBJ whole genome shotgun (WGS) entry which is preliminary data.</text>
</comment>
<protein>
    <recommendedName>
        <fullName evidence="3">DOD-type homing endonuclease domain-containing protein</fullName>
    </recommendedName>
</protein>
<organism evidence="1 2">
    <name type="scientific">Catenuloplanes niger</name>
    <dbReference type="NCBI Taxonomy" id="587534"/>
    <lineage>
        <taxon>Bacteria</taxon>
        <taxon>Bacillati</taxon>
        <taxon>Actinomycetota</taxon>
        <taxon>Actinomycetes</taxon>
        <taxon>Micromonosporales</taxon>
        <taxon>Micromonosporaceae</taxon>
        <taxon>Catenuloplanes</taxon>
    </lineage>
</organism>
<evidence type="ECO:0000313" key="1">
    <source>
        <dbReference type="EMBL" id="MDR7321488.1"/>
    </source>
</evidence>
<keyword evidence="2" id="KW-1185">Reference proteome</keyword>
<dbReference type="InterPro" id="IPR009057">
    <property type="entry name" value="Homeodomain-like_sf"/>
</dbReference>
<evidence type="ECO:0008006" key="3">
    <source>
        <dbReference type="Google" id="ProtNLM"/>
    </source>
</evidence>
<accession>A0AAE3ZNQ2</accession>
<sequence length="251" mass="28659">MHPPELRDRAIAMHADGVPFRLIWRTLGLPPRTVGNWLYGERARKRRERQPDDRCPRCADPRRPPDAPAAYAYLLGQYLGDGHIVRARRTVLLAVSCDNRYPGIIAEVDAAMRSCGARSVHHRAKIGCTAVSALWNHWPCLFPQHGPGHKHERPIELADWQEPIVGEHAEPFVRGLIHSDGCRFDNRVTVRGRTYSYPRYMFTNESAHIMDLCRRSLDRLGVEWRMSRRNTLSVAKRASVLRLDGFVGAKS</sequence>
<dbReference type="InterPro" id="IPR027434">
    <property type="entry name" value="Homing_endonucl"/>
</dbReference>